<evidence type="ECO:0000313" key="3">
    <source>
        <dbReference type="Proteomes" id="UP000676917"/>
    </source>
</evidence>
<feature type="compositionally biased region" description="Low complexity" evidence="1">
    <location>
        <begin position="84"/>
        <end position="95"/>
    </location>
</feature>
<dbReference type="AlphaFoldDB" id="A0A919X7Y5"/>
<comment type="caution">
    <text evidence="2">The sequence shown here is derived from an EMBL/GenBank/DDBJ whole genome shotgun (WGS) entry which is preliminary data.</text>
</comment>
<evidence type="ECO:0008006" key="4">
    <source>
        <dbReference type="Google" id="ProtNLM"/>
    </source>
</evidence>
<accession>A0A919X7Y5</accession>
<proteinExistence type="predicted"/>
<dbReference type="RefSeq" id="WP_212919361.1">
    <property type="nucleotide sequence ID" value="NZ_BORP01000001.1"/>
</dbReference>
<dbReference type="GO" id="GO:0006629">
    <property type="term" value="P:lipid metabolic process"/>
    <property type="evidence" value="ECO:0007669"/>
    <property type="project" value="InterPro"/>
</dbReference>
<dbReference type="InterPro" id="IPR029058">
    <property type="entry name" value="AB_hydrolase_fold"/>
</dbReference>
<sequence>MKRYCGKVLTIFAGIILIYFTVLTPTVNAVTPWSGKPWKGNPWKGTPWDAGELQWEGVPWDGNPINGNHNGNEMNKDGSDDNSTEGNETNESSESNQEKLCLPGEGGCDGTNGKKIDLSIEEEMDKAIEQFLKDNNVKKPLFMSKKAYEKEVEKLKQKLKSEFTRLLERPHGTVQDVDIPDNVLATLAQSGYTENHLGKDGKLDKDNKLLTYGWKEYESVEYDSGFHARLYKNDDEGKIVVSFGGTETDDMKDLLTDGRLALGYSDDQFEEALKFVNDMMLEHPDKEIVITGHSLGGALAQYVAINKGIPAITYNAPGIDTRDYGFFENPLKIFFRDGNMIAVEKFLNENGLLHNLVENHIMEDDAIGSYQIHVGTTYSYASDGTVTCRDDYSKEKHKRDLPTKKIPEMWNDFKKDLPNHGMHKFFEMMVPC</sequence>
<dbReference type="EMBL" id="BORP01000001">
    <property type="protein sequence ID" value="GIO25850.1"/>
    <property type="molecule type" value="Genomic_DNA"/>
</dbReference>
<dbReference type="Gene3D" id="3.40.50.1820">
    <property type="entry name" value="alpha/beta hydrolase"/>
    <property type="match status" value="1"/>
</dbReference>
<keyword evidence="3" id="KW-1185">Reference proteome</keyword>
<dbReference type="Pfam" id="PF26363">
    <property type="entry name" value="Phospholipase-like"/>
    <property type="match status" value="1"/>
</dbReference>
<gene>
    <name evidence="2" type="ORF">J43TS3_04610</name>
</gene>
<evidence type="ECO:0000256" key="1">
    <source>
        <dbReference type="SAM" id="MobiDB-lite"/>
    </source>
</evidence>
<reference evidence="2" key="1">
    <citation type="submission" date="2021-03" db="EMBL/GenBank/DDBJ databases">
        <title>Antimicrobial resistance genes in bacteria isolated from Japanese honey, and their potential for conferring macrolide and lincosamide resistance in the American foulbrood pathogen Paenibacillus larvae.</title>
        <authorList>
            <person name="Okamoto M."/>
            <person name="Kumagai M."/>
            <person name="Kanamori H."/>
            <person name="Takamatsu D."/>
        </authorList>
    </citation>
    <scope>NUCLEOTIDE SEQUENCE</scope>
    <source>
        <strain evidence="2">J43TS3</strain>
    </source>
</reference>
<organism evidence="2 3">
    <name type="scientific">Ornithinibacillus bavariensis</name>
    <dbReference type="NCBI Taxonomy" id="545502"/>
    <lineage>
        <taxon>Bacteria</taxon>
        <taxon>Bacillati</taxon>
        <taxon>Bacillota</taxon>
        <taxon>Bacilli</taxon>
        <taxon>Bacillales</taxon>
        <taxon>Bacillaceae</taxon>
        <taxon>Ornithinibacillus</taxon>
    </lineage>
</organism>
<evidence type="ECO:0000313" key="2">
    <source>
        <dbReference type="EMBL" id="GIO25850.1"/>
    </source>
</evidence>
<protein>
    <recommendedName>
        <fullName evidence="4">Fungal lipase-like domain-containing protein</fullName>
    </recommendedName>
</protein>
<name>A0A919X7Y5_9BACI</name>
<dbReference type="Proteomes" id="UP000676917">
    <property type="component" value="Unassembled WGS sequence"/>
</dbReference>
<feature type="region of interest" description="Disordered" evidence="1">
    <location>
        <begin position="53"/>
        <end position="107"/>
    </location>
</feature>
<dbReference type="SUPFAM" id="SSF53474">
    <property type="entry name" value="alpha/beta-Hydrolases"/>
    <property type="match status" value="1"/>
</dbReference>